<sequence length="476" mass="53443">MVFSSETFLFLFLPVFMAVYFLTPSRWRSLTILIGSYVFYGWWRMDFLLLLIATTGFTFWIGQRIAFYRALPLGRLYLAIGVIGCLGVLATFKYLNFFIDSATALVGRTPEEIGVHWRLILPIGISFYVFQAISYLVDVHRSDARAAHRLLDFAAFIALFPQLIAGPILRYKDLEAQFQHRSHSVTQFSEGLARFLIGLGKKVLLADSIAPLVDAGFAADSPSATLAWLAAIAYALQLYFDFSGYSDMAIGLGRMMGFTFPENFRFPYISRSITEFWRRWHISLSTWLRDYLYIPLGGNQLGTGRTYVNLMIVMLLGGLWHGANWTFVLWGAWHGGLLALERKIDWARRAKHIAGARVVTLLAVLVGWVMFRAATVPDAVSMYAGMAGLNGIELTFEKVLTITRESLVMTVLAAFVVCLEPNIVARPTRRDAGSRHSTPQGQTIALWVTPTVLLIGAAAVLKLAEQSFSPFLYFQF</sequence>
<comment type="caution">
    <text evidence="15">The sequence shown here is derived from an EMBL/GenBank/DDBJ whole genome shotgun (WGS) entry which is preliminary data.</text>
</comment>
<dbReference type="PIRSF" id="PIRSF016636">
    <property type="entry name" value="AlgI_DltB"/>
    <property type="match status" value="1"/>
</dbReference>
<dbReference type="InterPro" id="IPR028362">
    <property type="entry name" value="AlgI"/>
</dbReference>
<evidence type="ECO:0000256" key="1">
    <source>
        <dbReference type="ARBA" id="ARBA00004651"/>
    </source>
</evidence>
<keyword evidence="10 13" id="KW-0472">Membrane</keyword>
<dbReference type="PANTHER" id="PTHR13285">
    <property type="entry name" value="ACYLTRANSFERASE"/>
    <property type="match status" value="1"/>
</dbReference>
<evidence type="ECO:0000256" key="14">
    <source>
        <dbReference type="SAM" id="Phobius"/>
    </source>
</evidence>
<evidence type="ECO:0000256" key="3">
    <source>
        <dbReference type="ARBA" id="ARBA00010323"/>
    </source>
</evidence>
<dbReference type="InterPro" id="IPR024194">
    <property type="entry name" value="Ac/AlaTfrase_AlgI/DltB"/>
</dbReference>
<evidence type="ECO:0000256" key="6">
    <source>
        <dbReference type="ARBA" id="ARBA00022679"/>
    </source>
</evidence>
<keyword evidence="6 13" id="KW-0808">Transferase</keyword>
<feature type="transmembrane region" description="Helical" evidence="14">
    <location>
        <begin position="74"/>
        <end position="95"/>
    </location>
</feature>
<protein>
    <recommendedName>
        <fullName evidence="4">Probable alginate O-acetylase AlgI</fullName>
    </recommendedName>
    <alternativeName>
        <fullName evidence="12">Alginate biosynthesis protein AlgI</fullName>
    </alternativeName>
</protein>
<evidence type="ECO:0000256" key="7">
    <source>
        <dbReference type="ARBA" id="ARBA00022692"/>
    </source>
</evidence>
<keyword evidence="11 13" id="KW-0012">Acyltransferase</keyword>
<comment type="similarity">
    <text evidence="3 13">Belongs to the membrane-bound acyltransferase family.</text>
</comment>
<keyword evidence="9 14" id="KW-1133">Transmembrane helix</keyword>
<feature type="transmembrane region" description="Helical" evidence="14">
    <location>
        <begin position="354"/>
        <end position="374"/>
    </location>
</feature>
<feature type="transmembrane region" description="Helical" evidence="14">
    <location>
        <begin position="406"/>
        <end position="424"/>
    </location>
</feature>
<dbReference type="PIRSF" id="PIRSF500217">
    <property type="entry name" value="AlgI"/>
    <property type="match status" value="1"/>
</dbReference>
<feature type="transmembrane region" description="Helical" evidence="14">
    <location>
        <begin position="307"/>
        <end position="333"/>
    </location>
</feature>
<evidence type="ECO:0000256" key="8">
    <source>
        <dbReference type="ARBA" id="ARBA00022841"/>
    </source>
</evidence>
<evidence type="ECO:0000256" key="12">
    <source>
        <dbReference type="ARBA" id="ARBA00031030"/>
    </source>
</evidence>
<accession>A0ABU8QB85</accession>
<evidence type="ECO:0000256" key="11">
    <source>
        <dbReference type="ARBA" id="ARBA00023315"/>
    </source>
</evidence>
<evidence type="ECO:0000256" key="5">
    <source>
        <dbReference type="ARBA" id="ARBA00022475"/>
    </source>
</evidence>
<keyword evidence="7 14" id="KW-0812">Transmembrane</keyword>
<evidence type="ECO:0000256" key="2">
    <source>
        <dbReference type="ARBA" id="ARBA00005182"/>
    </source>
</evidence>
<comment type="pathway">
    <text evidence="2">Glycan biosynthesis; alginate biosynthesis.</text>
</comment>
<organism evidence="15 16">
    <name type="scientific">Cognatishimia coralii</name>
    <dbReference type="NCBI Taxonomy" id="3083254"/>
    <lineage>
        <taxon>Bacteria</taxon>
        <taxon>Pseudomonadati</taxon>
        <taxon>Pseudomonadota</taxon>
        <taxon>Alphaproteobacteria</taxon>
        <taxon>Rhodobacterales</taxon>
        <taxon>Paracoccaceae</taxon>
        <taxon>Cognatishimia</taxon>
    </lineage>
</organism>
<feature type="transmembrane region" description="Helical" evidence="14">
    <location>
        <begin position="115"/>
        <end position="137"/>
    </location>
</feature>
<feature type="transmembrane region" description="Helical" evidence="14">
    <location>
        <begin position="43"/>
        <end position="62"/>
    </location>
</feature>
<evidence type="ECO:0000256" key="13">
    <source>
        <dbReference type="PIRNR" id="PIRNR016636"/>
    </source>
</evidence>
<evidence type="ECO:0000256" key="9">
    <source>
        <dbReference type="ARBA" id="ARBA00022989"/>
    </source>
</evidence>
<name>A0ABU8QB85_9RHOB</name>
<evidence type="ECO:0000313" key="15">
    <source>
        <dbReference type="EMBL" id="MEJ5216669.1"/>
    </source>
</evidence>
<feature type="transmembrane region" description="Helical" evidence="14">
    <location>
        <begin position="149"/>
        <end position="169"/>
    </location>
</feature>
<gene>
    <name evidence="15" type="ORF">WG622_00310</name>
</gene>
<feature type="transmembrane region" description="Helical" evidence="14">
    <location>
        <begin position="7"/>
        <end position="23"/>
    </location>
</feature>
<dbReference type="RefSeq" id="WP_339401759.1">
    <property type="nucleotide sequence ID" value="NZ_JBBGAZ010000001.1"/>
</dbReference>
<evidence type="ECO:0000313" key="16">
    <source>
        <dbReference type="Proteomes" id="UP001368270"/>
    </source>
</evidence>
<dbReference type="EMBL" id="JBBGAZ010000001">
    <property type="protein sequence ID" value="MEJ5216669.1"/>
    <property type="molecule type" value="Genomic_DNA"/>
</dbReference>
<dbReference type="PANTHER" id="PTHR13285:SF23">
    <property type="entry name" value="TEICHOIC ACID D-ALANYLTRANSFERASE"/>
    <property type="match status" value="1"/>
</dbReference>
<proteinExistence type="inferred from homology"/>
<evidence type="ECO:0000256" key="4">
    <source>
        <dbReference type="ARBA" id="ARBA00016084"/>
    </source>
</evidence>
<reference evidence="15 16" key="1">
    <citation type="submission" date="2024-03" db="EMBL/GenBank/DDBJ databases">
        <title>Cognatishimia coralii sp. nov., a marine bacterium isolated from coral surrounding seawater.</title>
        <authorList>
            <person name="Liu X."/>
            <person name="Liu S."/>
            <person name="Sun H."/>
            <person name="Zhang Y."/>
        </authorList>
    </citation>
    <scope>NUCLEOTIDE SEQUENCE [LARGE SCALE GENOMIC DNA]</scope>
    <source>
        <strain evidence="15 16">D5M38</strain>
    </source>
</reference>
<dbReference type="Pfam" id="PF03062">
    <property type="entry name" value="MBOAT"/>
    <property type="match status" value="1"/>
</dbReference>
<keyword evidence="16" id="KW-1185">Reference proteome</keyword>
<dbReference type="InterPro" id="IPR004299">
    <property type="entry name" value="MBOAT_fam"/>
</dbReference>
<keyword evidence="8" id="KW-0016">Alginate biosynthesis</keyword>
<keyword evidence="5 13" id="KW-1003">Cell membrane</keyword>
<evidence type="ECO:0000256" key="10">
    <source>
        <dbReference type="ARBA" id="ARBA00023136"/>
    </source>
</evidence>
<dbReference type="InterPro" id="IPR051085">
    <property type="entry name" value="MB_O-acyltransferase"/>
</dbReference>
<dbReference type="Proteomes" id="UP001368270">
    <property type="component" value="Unassembled WGS sequence"/>
</dbReference>
<feature type="transmembrane region" description="Helical" evidence="14">
    <location>
        <begin position="444"/>
        <end position="464"/>
    </location>
</feature>
<comment type="subcellular location">
    <subcellularLocation>
        <location evidence="1">Cell membrane</location>
        <topology evidence="1">Multi-pass membrane protein</topology>
    </subcellularLocation>
</comment>